<accession>A0ABT9QVI6</accession>
<dbReference type="Proteomes" id="UP001225356">
    <property type="component" value="Unassembled WGS sequence"/>
</dbReference>
<comment type="caution">
    <text evidence="1">The sequence shown here is derived from an EMBL/GenBank/DDBJ whole genome shotgun (WGS) entry which is preliminary data.</text>
</comment>
<evidence type="ECO:0000313" key="1">
    <source>
        <dbReference type="EMBL" id="MDP9850308.1"/>
    </source>
</evidence>
<sequence>MLDVHPQGAVAHDDSEVQAAMEVIDGFRPSERRELTCSAYRAALAFQRTGDAAHATRFATDLLATVHLRGIPAYAEALCNESGRPSSSGAALRVEDVLARLTTTDVADA</sequence>
<evidence type="ECO:0000313" key="2">
    <source>
        <dbReference type="Proteomes" id="UP001225356"/>
    </source>
</evidence>
<keyword evidence="2" id="KW-1185">Reference proteome</keyword>
<proteinExistence type="predicted"/>
<dbReference type="RefSeq" id="WP_307569258.1">
    <property type="nucleotide sequence ID" value="NZ_JAUSQU010000002.1"/>
</dbReference>
<dbReference type="EMBL" id="JAUSQU010000002">
    <property type="protein sequence ID" value="MDP9850308.1"/>
    <property type="molecule type" value="Genomic_DNA"/>
</dbReference>
<protein>
    <submittedName>
        <fullName evidence="1">Uncharacterized protein</fullName>
    </submittedName>
</protein>
<reference evidence="1 2" key="1">
    <citation type="submission" date="2023-07" db="EMBL/GenBank/DDBJ databases">
        <title>Sequencing the genomes of 1000 actinobacteria strains.</title>
        <authorList>
            <person name="Klenk H.-P."/>
        </authorList>
    </citation>
    <scope>NUCLEOTIDE SEQUENCE [LARGE SCALE GENOMIC DNA]</scope>
    <source>
        <strain evidence="1 2">DSM 46740</strain>
    </source>
</reference>
<gene>
    <name evidence="1" type="ORF">J2853_009604</name>
</gene>
<organism evidence="1 2">
    <name type="scientific">Streptosporangium lutulentum</name>
    <dbReference type="NCBI Taxonomy" id="1461250"/>
    <lineage>
        <taxon>Bacteria</taxon>
        <taxon>Bacillati</taxon>
        <taxon>Actinomycetota</taxon>
        <taxon>Actinomycetes</taxon>
        <taxon>Streptosporangiales</taxon>
        <taxon>Streptosporangiaceae</taxon>
        <taxon>Streptosporangium</taxon>
    </lineage>
</organism>
<name>A0ABT9QVI6_9ACTN</name>